<evidence type="ECO:0000259" key="2">
    <source>
        <dbReference type="Pfam" id="PF00857"/>
    </source>
</evidence>
<dbReference type="Pfam" id="PF00857">
    <property type="entry name" value="Isochorismatase"/>
    <property type="match status" value="1"/>
</dbReference>
<evidence type="ECO:0000313" key="3">
    <source>
        <dbReference type="EMBL" id="CAB4939834.1"/>
    </source>
</evidence>
<dbReference type="PANTHER" id="PTHR43540">
    <property type="entry name" value="PEROXYUREIDOACRYLATE/UREIDOACRYLATE AMIDOHYDROLASE-RELATED"/>
    <property type="match status" value="1"/>
</dbReference>
<proteinExistence type="predicted"/>
<name>A0A6J7JB54_9ZZZZ</name>
<dbReference type="InterPro" id="IPR000868">
    <property type="entry name" value="Isochorismatase-like_dom"/>
</dbReference>
<dbReference type="InterPro" id="IPR050272">
    <property type="entry name" value="Isochorismatase-like_hydrls"/>
</dbReference>
<keyword evidence="1" id="KW-0378">Hydrolase</keyword>
<accession>A0A6J7JB54</accession>
<protein>
    <submittedName>
        <fullName evidence="3">Unannotated protein</fullName>
    </submittedName>
</protein>
<dbReference type="AlphaFoldDB" id="A0A6J7JB54"/>
<dbReference type="InterPro" id="IPR036380">
    <property type="entry name" value="Isochorismatase-like_sf"/>
</dbReference>
<feature type="domain" description="Isochorismatase-like" evidence="2">
    <location>
        <begin position="19"/>
        <end position="190"/>
    </location>
</feature>
<reference evidence="3" key="1">
    <citation type="submission" date="2020-05" db="EMBL/GenBank/DDBJ databases">
        <authorList>
            <person name="Chiriac C."/>
            <person name="Salcher M."/>
            <person name="Ghai R."/>
            <person name="Kavagutti S V."/>
        </authorList>
    </citation>
    <scope>NUCLEOTIDE SEQUENCE</scope>
</reference>
<dbReference type="EMBL" id="CAFBMK010000233">
    <property type="protein sequence ID" value="CAB4939834.1"/>
    <property type="molecule type" value="Genomic_DNA"/>
</dbReference>
<dbReference type="PANTHER" id="PTHR43540:SF6">
    <property type="entry name" value="ISOCHORISMATASE-LIKE DOMAIN-CONTAINING PROTEIN"/>
    <property type="match status" value="1"/>
</dbReference>
<evidence type="ECO:0000256" key="1">
    <source>
        <dbReference type="ARBA" id="ARBA00022801"/>
    </source>
</evidence>
<dbReference type="GO" id="GO:0016787">
    <property type="term" value="F:hydrolase activity"/>
    <property type="evidence" value="ECO:0007669"/>
    <property type="project" value="UniProtKB-KW"/>
</dbReference>
<sequence>MTAGDPDDPRFPLGRGERTALVVVDMLNDYDHPDAEPLRRNAEDVVPAIARLRGVAREQDVPVIHVNDNHGLWSADRQALVDMARRGAPDHLIDPVVPDDDAPFVVKARHSIFYGSPLEYLLEREGIGRLVLTGQVTEQCILYSALDAYIRHFAVVVPRDAVAHIDDGLADAALRMMESNMRAQVTTAEDVELRPEG</sequence>
<dbReference type="SUPFAM" id="SSF52499">
    <property type="entry name" value="Isochorismatase-like hydrolases"/>
    <property type="match status" value="1"/>
</dbReference>
<gene>
    <name evidence="3" type="ORF">UFOPK3564_02880</name>
</gene>
<dbReference type="Gene3D" id="3.40.50.850">
    <property type="entry name" value="Isochorismatase-like"/>
    <property type="match status" value="1"/>
</dbReference>
<organism evidence="3">
    <name type="scientific">freshwater metagenome</name>
    <dbReference type="NCBI Taxonomy" id="449393"/>
    <lineage>
        <taxon>unclassified sequences</taxon>
        <taxon>metagenomes</taxon>
        <taxon>ecological metagenomes</taxon>
    </lineage>
</organism>
<dbReference type="CDD" id="cd00431">
    <property type="entry name" value="cysteine_hydrolases"/>
    <property type="match status" value="1"/>
</dbReference>